<dbReference type="InterPro" id="IPR026721">
    <property type="entry name" value="TMEM18"/>
</dbReference>
<comment type="caution">
    <text evidence="4">The sequence shown here is derived from an EMBL/GenBank/DDBJ whole genome shotgun (WGS) entry which is preliminary data.</text>
</comment>
<keyword evidence="2" id="KW-0472">Membrane</keyword>
<keyword evidence="2" id="KW-1133">Transmembrane helix</keyword>
<dbReference type="SMART" id="SM00595">
    <property type="entry name" value="MADF"/>
    <property type="match status" value="1"/>
</dbReference>
<keyword evidence="2" id="KW-0812">Transmembrane</keyword>
<dbReference type="EMBL" id="JAANIC010001895">
    <property type="protein sequence ID" value="KAG5346075.1"/>
    <property type="molecule type" value="Genomic_DNA"/>
</dbReference>
<feature type="region of interest" description="Disordered" evidence="1">
    <location>
        <begin position="271"/>
        <end position="322"/>
    </location>
</feature>
<dbReference type="InterPro" id="IPR006578">
    <property type="entry name" value="MADF-dom"/>
</dbReference>
<evidence type="ECO:0000313" key="5">
    <source>
        <dbReference type="Proteomes" id="UP000669903"/>
    </source>
</evidence>
<evidence type="ECO:0000259" key="3">
    <source>
        <dbReference type="PROSITE" id="PS51029"/>
    </source>
</evidence>
<feature type="transmembrane region" description="Helical" evidence="2">
    <location>
        <begin position="188"/>
        <end position="206"/>
    </location>
</feature>
<dbReference type="PROSITE" id="PS51029">
    <property type="entry name" value="MADF"/>
    <property type="match status" value="1"/>
</dbReference>
<organism evidence="4 5">
    <name type="scientific">Acromyrmex charruanus</name>
    <dbReference type="NCBI Taxonomy" id="2715315"/>
    <lineage>
        <taxon>Eukaryota</taxon>
        <taxon>Metazoa</taxon>
        <taxon>Ecdysozoa</taxon>
        <taxon>Arthropoda</taxon>
        <taxon>Hexapoda</taxon>
        <taxon>Insecta</taxon>
        <taxon>Pterygota</taxon>
        <taxon>Neoptera</taxon>
        <taxon>Endopterygota</taxon>
        <taxon>Hymenoptera</taxon>
        <taxon>Apocrita</taxon>
        <taxon>Aculeata</taxon>
        <taxon>Formicoidea</taxon>
        <taxon>Formicidae</taxon>
        <taxon>Myrmicinae</taxon>
        <taxon>Acromyrmex</taxon>
    </lineage>
</organism>
<proteinExistence type="predicted"/>
<dbReference type="PANTHER" id="PTHR21505">
    <property type="entry name" value="MADF DOMAIN-CONTAINING PROTEIN-RELATED"/>
    <property type="match status" value="1"/>
</dbReference>
<feature type="domain" description="MADF" evidence="3">
    <location>
        <begin position="18"/>
        <end position="113"/>
    </location>
</feature>
<dbReference type="Pfam" id="PF10545">
    <property type="entry name" value="MADF_DNA_bdg"/>
    <property type="match status" value="1"/>
</dbReference>
<dbReference type="AlphaFoldDB" id="A0A836FX12"/>
<feature type="transmembrane region" description="Helical" evidence="2">
    <location>
        <begin position="227"/>
        <end position="251"/>
    </location>
</feature>
<accession>A0A836FX12</accession>
<feature type="non-terminal residue" evidence="4">
    <location>
        <position position="322"/>
    </location>
</feature>
<feature type="non-terminal residue" evidence="4">
    <location>
        <position position="1"/>
    </location>
</feature>
<sequence>MSDRKNMFSKTEKAFILQCIKVYKSLPALWDIKSKDYRNRRKKNDAYAILINKYREKHPKATREDIIRKFYVLRTNFRKELKRINDAKRNGIDVEKPTLWYFKMTQIYKENENRKEIKKDNTCQIVKEKITIEKRKKNAQDELTGFACECLKSNENEIDWRDPWLAALLTFHIAITMTALMTRNHANFQIILFLVLLLLVYFSESINEVAATNWMVFSRQQYFDSQGWFISIVFSVPILMNCMIMVASWLYQSSQLMTSLKRAQLRQQAINRQTNGEATNERTIARPRQSDGEATNVRTAARPRQSDDEATNEVTAARLKHE</sequence>
<evidence type="ECO:0000256" key="2">
    <source>
        <dbReference type="SAM" id="Phobius"/>
    </source>
</evidence>
<evidence type="ECO:0000256" key="1">
    <source>
        <dbReference type="SAM" id="MobiDB-lite"/>
    </source>
</evidence>
<dbReference type="PANTHER" id="PTHR21505:SF8">
    <property type="entry name" value="DPT-YFP REPRESSOR BY OVEREXPRESSION, ISOFORM D-RELATED"/>
    <property type="match status" value="1"/>
</dbReference>
<protein>
    <submittedName>
        <fullName evidence="4">TMM18 protein</fullName>
    </submittedName>
</protein>
<reference evidence="4" key="1">
    <citation type="submission" date="2020-03" db="EMBL/GenBank/DDBJ databases">
        <title>Relaxed selection underlies rapid genomic changes in the transitions from sociality to social parasitism in ants.</title>
        <authorList>
            <person name="Bi X."/>
        </authorList>
    </citation>
    <scope>NUCLEOTIDE SEQUENCE</scope>
    <source>
        <strain evidence="4">BGI-DK2014a</strain>
        <tissue evidence="4">Whole body</tissue>
    </source>
</reference>
<name>A0A836FX12_9HYME</name>
<gene>
    <name evidence="4" type="primary">Tmem18</name>
    <name evidence="4" type="ORF">G6Z76_0013781</name>
</gene>
<dbReference type="Pfam" id="PF14770">
    <property type="entry name" value="TMEM18"/>
    <property type="match status" value="1"/>
</dbReference>
<keyword evidence="5" id="KW-1185">Reference proteome</keyword>
<feature type="compositionally biased region" description="Basic and acidic residues" evidence="1">
    <location>
        <begin position="279"/>
        <end position="291"/>
    </location>
</feature>
<evidence type="ECO:0000313" key="4">
    <source>
        <dbReference type="EMBL" id="KAG5346075.1"/>
    </source>
</evidence>
<dbReference type="Proteomes" id="UP000669903">
    <property type="component" value="Unassembled WGS sequence"/>
</dbReference>